<sequence>MSRDDSVKKIDNPRATVPVMCCVSPPPTWMDSVSPTLLTAGVCSELLLASSDAAEASFMPPTPELQKDQR</sequence>
<keyword evidence="2" id="KW-1185">Reference proteome</keyword>
<accession>A0A8R1UZR5</accession>
<dbReference type="Proteomes" id="UP000005239">
    <property type="component" value="Unassembled WGS sequence"/>
</dbReference>
<reference evidence="2" key="1">
    <citation type="journal article" date="2008" name="Nat. Genet.">
        <title>The Pristionchus pacificus genome provides a unique perspective on nematode lifestyle and parasitism.</title>
        <authorList>
            <person name="Dieterich C."/>
            <person name="Clifton S.W."/>
            <person name="Schuster L.N."/>
            <person name="Chinwalla A."/>
            <person name="Delehaunty K."/>
            <person name="Dinkelacker I."/>
            <person name="Fulton L."/>
            <person name="Fulton R."/>
            <person name="Godfrey J."/>
            <person name="Minx P."/>
            <person name="Mitreva M."/>
            <person name="Roeseler W."/>
            <person name="Tian H."/>
            <person name="Witte H."/>
            <person name="Yang S.P."/>
            <person name="Wilson R.K."/>
            <person name="Sommer R.J."/>
        </authorList>
    </citation>
    <scope>NUCLEOTIDE SEQUENCE [LARGE SCALE GENOMIC DNA]</scope>
    <source>
        <strain evidence="2">PS312</strain>
    </source>
</reference>
<name>A0A2A6B4P5_PRIPA</name>
<proteinExistence type="predicted"/>
<reference evidence="1" key="2">
    <citation type="submission" date="2022-06" db="UniProtKB">
        <authorList>
            <consortium name="EnsemblMetazoa"/>
        </authorList>
    </citation>
    <scope>IDENTIFICATION</scope>
    <source>
        <strain evidence="1">PS312</strain>
    </source>
</reference>
<evidence type="ECO:0000313" key="1">
    <source>
        <dbReference type="EnsemblMetazoa" id="PPA44825.1"/>
    </source>
</evidence>
<accession>A0A2A6B4P5</accession>
<gene>
    <name evidence="1" type="primary">WBGene00283194</name>
</gene>
<dbReference type="AlphaFoldDB" id="A0A2A6B4P5"/>
<protein>
    <submittedName>
        <fullName evidence="1">Uncharacterized protein</fullName>
    </submittedName>
</protein>
<organism evidence="1 2">
    <name type="scientific">Pristionchus pacificus</name>
    <name type="common">Parasitic nematode worm</name>
    <dbReference type="NCBI Taxonomy" id="54126"/>
    <lineage>
        <taxon>Eukaryota</taxon>
        <taxon>Metazoa</taxon>
        <taxon>Ecdysozoa</taxon>
        <taxon>Nematoda</taxon>
        <taxon>Chromadorea</taxon>
        <taxon>Rhabditida</taxon>
        <taxon>Rhabditina</taxon>
        <taxon>Diplogasteromorpha</taxon>
        <taxon>Diplogasteroidea</taxon>
        <taxon>Neodiplogasteridae</taxon>
        <taxon>Pristionchus</taxon>
    </lineage>
</organism>
<dbReference type="EnsemblMetazoa" id="PPA44825.1">
    <property type="protein sequence ID" value="PPA44825.1"/>
    <property type="gene ID" value="WBGene00283194"/>
</dbReference>
<evidence type="ECO:0000313" key="2">
    <source>
        <dbReference type="Proteomes" id="UP000005239"/>
    </source>
</evidence>